<dbReference type="AlphaFoldDB" id="A0A9W7E8P9"/>
<reference evidence="2" key="1">
    <citation type="submission" date="2022-07" db="EMBL/GenBank/DDBJ databases">
        <title>Genome analysis of Parmales, a sister group of diatoms, reveals the evolutionary specialization of diatoms from phago-mixotrophs to photoautotrophs.</title>
        <authorList>
            <person name="Ban H."/>
            <person name="Sato S."/>
            <person name="Yoshikawa S."/>
            <person name="Kazumasa Y."/>
            <person name="Nakamura Y."/>
            <person name="Ichinomiya M."/>
            <person name="Saitoh K."/>
            <person name="Sato N."/>
            <person name="Blanc-Mathieu R."/>
            <person name="Endo H."/>
            <person name="Kuwata A."/>
            <person name="Ogata H."/>
        </authorList>
    </citation>
    <scope>NUCLEOTIDE SEQUENCE</scope>
</reference>
<sequence>IPNSQVRFERKGGTTMTKGECFKEVIARAKVNAAAGKQHMILVLCKDDGEMVVDGLLHGEDELKEGHVLFLHSGLRRTQEISKRLEDFKNGRGELLVIISTQPVTGLDCKFLCELDVMGSWNIVCLYQGMTRVARVRGKWGTARCWLWGSMERELKDWESNSNSSNSNGIQNPFAGLPNSLKRVYCLGVDSYIEVWLAECIRGHLGWGRTLGGRATCADPEERDMEGKGAFAPCNVCDPLHQWRKGVSVEVVDEGVGNGGGDNFDSTDSVDDNGEGNQWEDEEEEEEEKENQLYLHLL</sequence>
<dbReference type="OrthoDB" id="10580597at2759"/>
<dbReference type="Proteomes" id="UP001165082">
    <property type="component" value="Unassembled WGS sequence"/>
</dbReference>
<name>A0A9W7E8P9_9STRA</name>
<comment type="caution">
    <text evidence="2">The sequence shown here is derived from an EMBL/GenBank/DDBJ whole genome shotgun (WGS) entry which is preliminary data.</text>
</comment>
<feature type="non-terminal residue" evidence="2">
    <location>
        <position position="1"/>
    </location>
</feature>
<evidence type="ECO:0000313" key="2">
    <source>
        <dbReference type="EMBL" id="GMH72484.1"/>
    </source>
</evidence>
<keyword evidence="3" id="KW-1185">Reference proteome</keyword>
<feature type="compositionally biased region" description="Acidic residues" evidence="1">
    <location>
        <begin position="268"/>
        <end position="289"/>
    </location>
</feature>
<gene>
    <name evidence="2" type="ORF">TrRE_jg3172</name>
</gene>
<evidence type="ECO:0000256" key="1">
    <source>
        <dbReference type="SAM" id="MobiDB-lite"/>
    </source>
</evidence>
<feature type="region of interest" description="Disordered" evidence="1">
    <location>
        <begin position="254"/>
        <end position="298"/>
    </location>
</feature>
<evidence type="ECO:0000313" key="3">
    <source>
        <dbReference type="Proteomes" id="UP001165082"/>
    </source>
</evidence>
<protein>
    <submittedName>
        <fullName evidence="2">Uncharacterized protein</fullName>
    </submittedName>
</protein>
<accession>A0A9W7E8P9</accession>
<organism evidence="2 3">
    <name type="scientific">Triparma retinervis</name>
    <dbReference type="NCBI Taxonomy" id="2557542"/>
    <lineage>
        <taxon>Eukaryota</taxon>
        <taxon>Sar</taxon>
        <taxon>Stramenopiles</taxon>
        <taxon>Ochrophyta</taxon>
        <taxon>Bolidophyceae</taxon>
        <taxon>Parmales</taxon>
        <taxon>Triparmaceae</taxon>
        <taxon>Triparma</taxon>
    </lineage>
</organism>
<dbReference type="EMBL" id="BRXZ01002897">
    <property type="protein sequence ID" value="GMH72484.1"/>
    <property type="molecule type" value="Genomic_DNA"/>
</dbReference>
<proteinExistence type="predicted"/>